<evidence type="ECO:0000313" key="8">
    <source>
        <dbReference type="EMBL" id="CAH1285566.1"/>
    </source>
</evidence>
<dbReference type="Gene3D" id="1.10.220.60">
    <property type="entry name" value="GRIP domain"/>
    <property type="match status" value="1"/>
</dbReference>
<feature type="domain" description="GRIP" evidence="7">
    <location>
        <begin position="1413"/>
        <end position="1463"/>
    </location>
</feature>
<evidence type="ECO:0000256" key="6">
    <source>
        <dbReference type="SAM" id="MobiDB-lite"/>
    </source>
</evidence>
<dbReference type="PROSITE" id="PS50913">
    <property type="entry name" value="GRIP"/>
    <property type="match status" value="1"/>
</dbReference>
<evidence type="ECO:0000256" key="4">
    <source>
        <dbReference type="ARBA" id="ARBA00023054"/>
    </source>
</evidence>
<dbReference type="SUPFAM" id="SSF90257">
    <property type="entry name" value="Myosin rod fragments"/>
    <property type="match status" value="1"/>
</dbReference>
<dbReference type="Gene3D" id="1.10.287.1490">
    <property type="match status" value="1"/>
</dbReference>
<gene>
    <name evidence="8" type="ORF">DIABBA_LOCUS12745</name>
</gene>
<keyword evidence="2" id="KW-0963">Cytoplasm</keyword>
<accession>A0A9P0E0Y5</accession>
<sequence>MESEVTNDTNKKSILENLTKEELVKKCTQLLQIAQKAKQSKSALQEENNKLKAELNKKNTNTDVALQEYIDNLTQQKLNLVTDNQSLKTKNETLAKRIGEYEVQLKECEEKFSTCDNENTSYKRQIKRLTDENEQLIQDLETLEKQLAVAKERTSDEANLIDLSESKEKDEKRQELEKMLSISLEELKKLKNENSGLKDKIEILTINLGEKDKSILTISEELVSSKSLIEEFEALNRKKEVNKAESNDLSIKLLESENNIKEIKENNAKLKQKLKFYHSKIVKFASIAKELKQNKAEILELFKSYIDQVKEWKDQLDLGEKNIVKYLGSVVAENQVLKQKIEEQSKVEDSGSFENEIKILTDKYENEKSDLQNQLIHSQDQILSITEEIKQARLNISQLTEDIEKLKQKNLDSNKVIEEKDKIINENHTIKATYDEEKDVLLKRIQELEYLKENHLDIEENLTESSRKIDNLLLEIQELQKQLEEKKKIETDFSSKLADKEKIENDLTVQINDLEKQIEALKLNKTNSEKVIEQLESQVESLKTSTEEKITSMSKILQEQENELNILRKENTILLKVKSDLHEEINKVNNEEKDVREKSEKFTLEIQDKLKEYEKTVTNLQNQVRSFEELEKRSTEEIKNLANENKHLTAENETLQENLLKFQYSFSNRIDCSIQTNEVPYNLDEFEEQVVSLKRENAELLSEMNEMNQAIKERGEIISKLEAHREEVLKKLQIHETQANKNIDNITEKERIIEGLTLELQELKNNKDLGTSNEIIGLKSEIESLRDRLNANMENSYADNDTLSTSTISRTEEVNRLKDLEGSWEEKYGKLRNLAVKLKGKVRELTQTIAQNQSENEEAQKKLMINIKTIQNLQNQCDKLEDELEKSQKECKNLQVQLNTAANDISRDKQQLADKDEYVSTLKVEIENYKKEKQATDNWKKQVGAKIQTLRKELEANNVLKKEFEAKIVTLNGSLENKEQALKAEVESHKHTKNLLDQSNNERKKNSVLSLEMQDYERSAKESTKKLEKQQEEISKLNNQIDSQKTTINALREQNKLLENRVTEEQHNLLTVTSEVTTYKKQISSLDDDVSQKVEKIHSLTQQLEVSRSETEELSTELCKVIAEHQKTNSTLKSERDQLSNENLRLHQSLREAQDHLKLSKDELKVIQSEYDGYKVRAQSVLRQNQKRDVGLEEKLSEEVASLLAQNSVLSRQLDESKINIEHLEKENSKLSTEIKEYLNRIRELEEDCDEVKTQFADLSTKHEKSVSENAETLRNLKVHADTVSQCYRQQLADLENRHSREVLELQSRLEKVPTPSETSPVLPTMPRGEGEGSESIDSNSSIPVHPIPLERLLGADSDQEIERIKKKLNEQESKVTHLTALLSDTEQDLVKHVQMNKLLKEEIRRQQRSEEREKHAENLEYLKNVVFKFVTLSSGDERSRLVPVMNTILKLSPEETKELNAVAKGSDLSLKGWSNYLPTWSSPSKPQ</sequence>
<dbReference type="Gene3D" id="1.20.5.1160">
    <property type="entry name" value="Vasodilator-stimulated phosphoprotein"/>
    <property type="match status" value="1"/>
</dbReference>
<proteinExistence type="predicted"/>
<feature type="region of interest" description="Disordered" evidence="6">
    <location>
        <begin position="1307"/>
        <end position="1345"/>
    </location>
</feature>
<evidence type="ECO:0000259" key="7">
    <source>
        <dbReference type="PROSITE" id="PS50913"/>
    </source>
</evidence>
<evidence type="ECO:0000256" key="5">
    <source>
        <dbReference type="SAM" id="Coils"/>
    </source>
</evidence>
<dbReference type="SMART" id="SM00755">
    <property type="entry name" value="Grip"/>
    <property type="match status" value="1"/>
</dbReference>
<reference evidence="8" key="1">
    <citation type="submission" date="2022-01" db="EMBL/GenBank/DDBJ databases">
        <authorList>
            <person name="King R."/>
        </authorList>
    </citation>
    <scope>NUCLEOTIDE SEQUENCE</scope>
</reference>
<evidence type="ECO:0000256" key="1">
    <source>
        <dbReference type="ARBA" id="ARBA00004496"/>
    </source>
</evidence>
<feature type="coiled-coil region" evidence="5">
    <location>
        <begin position="1355"/>
        <end position="1389"/>
    </location>
</feature>
<evidence type="ECO:0000256" key="3">
    <source>
        <dbReference type="ARBA" id="ARBA00022553"/>
    </source>
</evidence>
<evidence type="ECO:0000256" key="2">
    <source>
        <dbReference type="ARBA" id="ARBA00022490"/>
    </source>
</evidence>
<feature type="coiled-coil region" evidence="5">
    <location>
        <begin position="354"/>
        <end position="416"/>
    </location>
</feature>
<dbReference type="InterPro" id="IPR051841">
    <property type="entry name" value="MT-Golgi_org_protein"/>
</dbReference>
<organism evidence="8 9">
    <name type="scientific">Diabrotica balteata</name>
    <name type="common">Banded cucumber beetle</name>
    <dbReference type="NCBI Taxonomy" id="107213"/>
    <lineage>
        <taxon>Eukaryota</taxon>
        <taxon>Metazoa</taxon>
        <taxon>Ecdysozoa</taxon>
        <taxon>Arthropoda</taxon>
        <taxon>Hexapoda</taxon>
        <taxon>Insecta</taxon>
        <taxon>Pterygota</taxon>
        <taxon>Neoptera</taxon>
        <taxon>Endopterygota</taxon>
        <taxon>Coleoptera</taxon>
        <taxon>Polyphaga</taxon>
        <taxon>Cucujiformia</taxon>
        <taxon>Chrysomeloidea</taxon>
        <taxon>Chrysomelidae</taxon>
        <taxon>Galerucinae</taxon>
        <taxon>Diabroticina</taxon>
        <taxon>Diabroticites</taxon>
        <taxon>Diabrotica</taxon>
    </lineage>
</organism>
<feature type="coiled-coil region" evidence="5">
    <location>
        <begin position="246"/>
        <end position="308"/>
    </location>
</feature>
<dbReference type="PANTHER" id="PTHR18902">
    <property type="entry name" value="NUCLEAR MITOTIC APPARATUS PROTEIN 1-RELATED"/>
    <property type="match status" value="1"/>
</dbReference>
<feature type="coiled-coil region" evidence="5">
    <location>
        <begin position="683"/>
        <end position="795"/>
    </location>
</feature>
<dbReference type="EMBL" id="OU898283">
    <property type="protein sequence ID" value="CAH1285566.1"/>
    <property type="molecule type" value="Genomic_DNA"/>
</dbReference>
<keyword evidence="3" id="KW-0597">Phosphoprotein</keyword>
<dbReference type="GO" id="GO:0005794">
    <property type="term" value="C:Golgi apparatus"/>
    <property type="evidence" value="ECO:0007669"/>
    <property type="project" value="TreeGrafter"/>
</dbReference>
<comment type="subcellular location">
    <subcellularLocation>
        <location evidence="1">Cytoplasm</location>
    </subcellularLocation>
</comment>
<feature type="coiled-coil region" evidence="5">
    <location>
        <begin position="27"/>
        <end position="207"/>
    </location>
</feature>
<feature type="coiled-coil region" evidence="5">
    <location>
        <begin position="462"/>
        <end position="658"/>
    </location>
</feature>
<feature type="coiled-coil region" evidence="5">
    <location>
        <begin position="1013"/>
        <end position="1068"/>
    </location>
</feature>
<feature type="region of interest" description="Disordered" evidence="6">
    <location>
        <begin position="984"/>
        <end position="1009"/>
    </location>
</feature>
<dbReference type="Pfam" id="PF01465">
    <property type="entry name" value="GRIP"/>
    <property type="match status" value="1"/>
</dbReference>
<feature type="coiled-coil region" evidence="5">
    <location>
        <begin position="947"/>
        <end position="981"/>
    </location>
</feature>
<feature type="coiled-coil region" evidence="5">
    <location>
        <begin position="1097"/>
        <end position="1262"/>
    </location>
</feature>
<dbReference type="OrthoDB" id="1926336at2759"/>
<keyword evidence="4 5" id="KW-0175">Coiled coil</keyword>
<dbReference type="Proteomes" id="UP001153709">
    <property type="component" value="Chromosome 8"/>
</dbReference>
<dbReference type="InterPro" id="IPR000237">
    <property type="entry name" value="GRIP_dom"/>
</dbReference>
<feature type="coiled-coil region" evidence="5">
    <location>
        <begin position="835"/>
        <end position="911"/>
    </location>
</feature>
<dbReference type="PANTHER" id="PTHR18902:SF25">
    <property type="entry name" value="GRIP AND COILED-COIL DOMAIN-CONTAINING PROTEIN 2"/>
    <property type="match status" value="1"/>
</dbReference>
<protein>
    <recommendedName>
        <fullName evidence="7">GRIP domain-containing protein</fullName>
    </recommendedName>
</protein>
<evidence type="ECO:0000313" key="9">
    <source>
        <dbReference type="Proteomes" id="UP001153709"/>
    </source>
</evidence>
<name>A0A9P0E0Y5_DIABA</name>
<keyword evidence="9" id="KW-1185">Reference proteome</keyword>